<dbReference type="AlphaFoldDB" id="A0A2P2M989"/>
<accession>A0A2P2M989</accession>
<sequence>MPNAPSIVLFVTTSSGSLVSRSTGVATWKTPLHPLIATRKLSGSLRSA</sequence>
<name>A0A2P2M989_RHIMU</name>
<proteinExistence type="predicted"/>
<reference evidence="1" key="1">
    <citation type="submission" date="2018-02" db="EMBL/GenBank/DDBJ databases">
        <title>Rhizophora mucronata_Transcriptome.</title>
        <authorList>
            <person name="Meera S.P."/>
            <person name="Sreeshan A."/>
            <person name="Augustine A."/>
        </authorList>
    </citation>
    <scope>NUCLEOTIDE SEQUENCE</scope>
    <source>
        <tissue evidence="1">Leaf</tissue>
    </source>
</reference>
<protein>
    <submittedName>
        <fullName evidence="1">Uncharacterized protein</fullName>
    </submittedName>
</protein>
<evidence type="ECO:0000313" key="1">
    <source>
        <dbReference type="EMBL" id="MBX26792.1"/>
    </source>
</evidence>
<dbReference type="EMBL" id="GGEC01046308">
    <property type="protein sequence ID" value="MBX26792.1"/>
    <property type="molecule type" value="Transcribed_RNA"/>
</dbReference>
<organism evidence="1">
    <name type="scientific">Rhizophora mucronata</name>
    <name type="common">Asiatic mangrove</name>
    <dbReference type="NCBI Taxonomy" id="61149"/>
    <lineage>
        <taxon>Eukaryota</taxon>
        <taxon>Viridiplantae</taxon>
        <taxon>Streptophyta</taxon>
        <taxon>Embryophyta</taxon>
        <taxon>Tracheophyta</taxon>
        <taxon>Spermatophyta</taxon>
        <taxon>Magnoliopsida</taxon>
        <taxon>eudicotyledons</taxon>
        <taxon>Gunneridae</taxon>
        <taxon>Pentapetalae</taxon>
        <taxon>rosids</taxon>
        <taxon>fabids</taxon>
        <taxon>Malpighiales</taxon>
        <taxon>Rhizophoraceae</taxon>
        <taxon>Rhizophora</taxon>
    </lineage>
</organism>